<evidence type="ECO:0000313" key="3">
    <source>
        <dbReference type="EMBL" id="KAJ9605825.1"/>
    </source>
</evidence>
<feature type="coiled-coil region" evidence="1">
    <location>
        <begin position="145"/>
        <end position="175"/>
    </location>
</feature>
<dbReference type="EMBL" id="JAPDRK010000015">
    <property type="protein sequence ID" value="KAJ9605825.1"/>
    <property type="molecule type" value="Genomic_DNA"/>
</dbReference>
<accession>A0AA39CES6</accession>
<protein>
    <submittedName>
        <fullName evidence="3">Uncharacterized protein</fullName>
    </submittedName>
</protein>
<feature type="compositionally biased region" description="Low complexity" evidence="2">
    <location>
        <begin position="53"/>
        <end position="85"/>
    </location>
</feature>
<organism evidence="3 4">
    <name type="scientific">Cladophialophora chaetospira</name>
    <dbReference type="NCBI Taxonomy" id="386627"/>
    <lineage>
        <taxon>Eukaryota</taxon>
        <taxon>Fungi</taxon>
        <taxon>Dikarya</taxon>
        <taxon>Ascomycota</taxon>
        <taxon>Pezizomycotina</taxon>
        <taxon>Eurotiomycetes</taxon>
        <taxon>Chaetothyriomycetidae</taxon>
        <taxon>Chaetothyriales</taxon>
        <taxon>Herpotrichiellaceae</taxon>
        <taxon>Cladophialophora</taxon>
    </lineage>
</organism>
<keyword evidence="4" id="KW-1185">Reference proteome</keyword>
<reference evidence="3" key="1">
    <citation type="submission" date="2022-10" db="EMBL/GenBank/DDBJ databases">
        <title>Culturing micro-colonial fungi from biological soil crusts in the Mojave desert and describing Neophaeococcomyces mojavensis, and introducing the new genera and species Taxawa tesnikishii.</title>
        <authorList>
            <person name="Kurbessoian T."/>
            <person name="Stajich J.E."/>
        </authorList>
    </citation>
    <scope>NUCLEOTIDE SEQUENCE</scope>
    <source>
        <strain evidence="3">TK_41</strain>
    </source>
</reference>
<dbReference type="AlphaFoldDB" id="A0AA39CES6"/>
<evidence type="ECO:0000256" key="2">
    <source>
        <dbReference type="SAM" id="MobiDB-lite"/>
    </source>
</evidence>
<dbReference type="Proteomes" id="UP001172673">
    <property type="component" value="Unassembled WGS sequence"/>
</dbReference>
<sequence length="189" mass="21079">MGLYCPMGEDHFHCSCSSKTDSKSKVDATKKPESKTFKSFRGWFFRSRSNKEASSADSLSPSPSPPASSRSKSFRSSRTLSSASTLPPPLDEDMFPRVIQVARQSLSPTIPAVGTTATLPTDTKLNGPVPYTNEDERHSEVMVGLHEALNKVATLEQEKKARKEQRKRERRERAERADLAIWSGAFIWC</sequence>
<name>A0AA39CES6_9EURO</name>
<gene>
    <name evidence="3" type="ORF">H2200_009674</name>
</gene>
<evidence type="ECO:0000256" key="1">
    <source>
        <dbReference type="SAM" id="Coils"/>
    </source>
</evidence>
<keyword evidence="1" id="KW-0175">Coiled coil</keyword>
<feature type="region of interest" description="Disordered" evidence="2">
    <location>
        <begin position="48"/>
        <end position="92"/>
    </location>
</feature>
<proteinExistence type="predicted"/>
<comment type="caution">
    <text evidence="3">The sequence shown here is derived from an EMBL/GenBank/DDBJ whole genome shotgun (WGS) entry which is preliminary data.</text>
</comment>
<evidence type="ECO:0000313" key="4">
    <source>
        <dbReference type="Proteomes" id="UP001172673"/>
    </source>
</evidence>